<accession>A0A2I7N3K4</accession>
<proteinExistence type="predicted"/>
<name>A0A2I7N3K4_9NEIS</name>
<sequence>MLYKIAEDQDAAQLSLKAVTIIKELFESKDKGNLLDFIEHYFILEEELNDLMINKIIINANQTEKNSNQNITEKDFTENLTNYIAYYQDKSKFKIPQKSCLGYVVLNTLILRYLINSSPSDIELIKKMIRDRLKDSYKYDNLLAWLKNNIKNNEKYFDNLLKLFDEISKDLSDNSELLEHFYNLYFNFAKKIDSEINFTQKEKIIDNLIRLIDFNKPETAASKITQIYDKYNSISLKLLRNKIQPLNHSQLKNHLATDLQELLFDKKPD</sequence>
<reference evidence="2" key="1">
    <citation type="submission" date="2017-11" db="EMBL/GenBank/DDBJ databases">
        <authorList>
            <person name="Chan K.G."/>
            <person name="Lee L.S."/>
        </authorList>
    </citation>
    <scope>NUCLEOTIDE SEQUENCE [LARGE SCALE GENOMIC DNA]</scope>
    <source>
        <strain evidence="2">DSM 100970</strain>
    </source>
</reference>
<evidence type="ECO:0000313" key="1">
    <source>
        <dbReference type="EMBL" id="AUR51023.1"/>
    </source>
</evidence>
<dbReference type="Proteomes" id="UP000236655">
    <property type="component" value="Chromosome"/>
</dbReference>
<organism evidence="1 2">
    <name type="scientific">Aquella oligotrophica</name>
    <dbReference type="NCBI Taxonomy" id="2067065"/>
    <lineage>
        <taxon>Bacteria</taxon>
        <taxon>Pseudomonadati</taxon>
        <taxon>Pseudomonadota</taxon>
        <taxon>Betaproteobacteria</taxon>
        <taxon>Neisseriales</taxon>
        <taxon>Neisseriaceae</taxon>
        <taxon>Aquella</taxon>
    </lineage>
</organism>
<dbReference type="RefSeq" id="WP_102950323.1">
    <property type="nucleotide sequence ID" value="NZ_CP024847.1"/>
</dbReference>
<evidence type="ECO:0000313" key="2">
    <source>
        <dbReference type="Proteomes" id="UP000236655"/>
    </source>
</evidence>
<gene>
    <name evidence="1" type="ORF">CUN60_01455</name>
</gene>
<dbReference type="KEGG" id="nba:CUN60_01455"/>
<dbReference type="AlphaFoldDB" id="A0A2I7N3K4"/>
<keyword evidence="2" id="KW-1185">Reference proteome</keyword>
<protein>
    <submittedName>
        <fullName evidence="1">Uncharacterized protein</fullName>
    </submittedName>
</protein>
<dbReference type="EMBL" id="CP024847">
    <property type="protein sequence ID" value="AUR51023.1"/>
    <property type="molecule type" value="Genomic_DNA"/>
</dbReference>